<dbReference type="Gene3D" id="3.40.50.1820">
    <property type="entry name" value="alpha/beta hydrolase"/>
    <property type="match status" value="1"/>
</dbReference>
<evidence type="ECO:0000313" key="3">
    <source>
        <dbReference type="Proteomes" id="UP001408594"/>
    </source>
</evidence>
<gene>
    <name evidence="2" type="primary">dhaA</name>
    <name evidence="2" type="ORF">Maes01_02701</name>
</gene>
<evidence type="ECO:0000313" key="2">
    <source>
        <dbReference type="EMBL" id="GAA5526107.1"/>
    </source>
</evidence>
<dbReference type="PANTHER" id="PTHR43798:SF33">
    <property type="entry name" value="HYDROLASE, PUTATIVE (AFU_ORTHOLOGUE AFUA_2G14860)-RELATED"/>
    <property type="match status" value="1"/>
</dbReference>
<keyword evidence="3" id="KW-1185">Reference proteome</keyword>
<dbReference type="Proteomes" id="UP001408594">
    <property type="component" value="Unassembled WGS sequence"/>
</dbReference>
<dbReference type="InterPro" id="IPR000073">
    <property type="entry name" value="AB_hydrolase_1"/>
</dbReference>
<dbReference type="EMBL" id="BAABRT010000026">
    <property type="protein sequence ID" value="GAA5526107.1"/>
    <property type="molecule type" value="Genomic_DNA"/>
</dbReference>
<reference evidence="2 3" key="1">
    <citation type="submission" date="2024-02" db="EMBL/GenBank/DDBJ databases">
        <title>Microbulbifer aestuariivivens NBRC 112533.</title>
        <authorList>
            <person name="Ichikawa N."/>
            <person name="Katano-Makiyama Y."/>
            <person name="Hidaka K."/>
        </authorList>
    </citation>
    <scope>NUCLEOTIDE SEQUENCE [LARGE SCALE GENOMIC DNA]</scope>
    <source>
        <strain evidence="2 3">NBRC 112533</strain>
    </source>
</reference>
<dbReference type="RefSeq" id="WP_345552311.1">
    <property type="nucleotide sequence ID" value="NZ_BAABRT010000026.1"/>
</dbReference>
<accession>A0ABP9WSC6</accession>
<comment type="caution">
    <text evidence="2">The sequence shown here is derived from an EMBL/GenBank/DDBJ whole genome shotgun (WGS) entry which is preliminary data.</text>
</comment>
<dbReference type="SUPFAM" id="SSF53474">
    <property type="entry name" value="alpha/beta-Hydrolases"/>
    <property type="match status" value="1"/>
</dbReference>
<proteinExistence type="predicted"/>
<dbReference type="InterPro" id="IPR029058">
    <property type="entry name" value="AB_hydrolase_fold"/>
</dbReference>
<dbReference type="Pfam" id="PF12697">
    <property type="entry name" value="Abhydrolase_6"/>
    <property type="match status" value="1"/>
</dbReference>
<sequence length="312" mass="34616">MIDLKTWRAAGETFNFSQQPIFTRKGGREGAAPLLLIHGYPTSSWDWNKVWPALGECYALYTLDMLGFGDSAKPRDCAYRIAQQADLIEAWLSSQGLREYHILAHDYGDTVAQELMARDNLRRASKTAGGCRLRIASVALLNGGLFPETHRAALIQKLLLSPLGPLVARFTTKERMAANLRAIFGAQTPPSQEEIDGFWELICQNNGKRALQRLINYMTQRKQNRSRWVGALQQSPVPIKLINGSVDPVSGAHMVERYRELVANADVTALANIGHYPQVEAPQAVVDAYLCFRAAQQRAANGARRQAAPVES</sequence>
<dbReference type="PRINTS" id="PR00412">
    <property type="entry name" value="EPOXHYDRLASE"/>
</dbReference>
<dbReference type="InterPro" id="IPR050266">
    <property type="entry name" value="AB_hydrolase_sf"/>
</dbReference>
<feature type="domain" description="AB hydrolase-1" evidence="1">
    <location>
        <begin position="34"/>
        <end position="288"/>
    </location>
</feature>
<organism evidence="2 3">
    <name type="scientific">Microbulbifer aestuariivivens</name>
    <dbReference type="NCBI Taxonomy" id="1908308"/>
    <lineage>
        <taxon>Bacteria</taxon>
        <taxon>Pseudomonadati</taxon>
        <taxon>Pseudomonadota</taxon>
        <taxon>Gammaproteobacteria</taxon>
        <taxon>Cellvibrionales</taxon>
        <taxon>Microbulbiferaceae</taxon>
        <taxon>Microbulbifer</taxon>
    </lineage>
</organism>
<name>A0ABP9WSC6_9GAMM</name>
<dbReference type="InterPro" id="IPR000639">
    <property type="entry name" value="Epox_hydrolase-like"/>
</dbReference>
<dbReference type="PANTHER" id="PTHR43798">
    <property type="entry name" value="MONOACYLGLYCEROL LIPASE"/>
    <property type="match status" value="1"/>
</dbReference>
<protein>
    <submittedName>
        <fullName evidence="2">Haloalkane dehalogenase</fullName>
    </submittedName>
</protein>
<evidence type="ECO:0000259" key="1">
    <source>
        <dbReference type="Pfam" id="PF12697"/>
    </source>
</evidence>